<reference evidence="5 6" key="1">
    <citation type="journal article" date="2015" name="Genome Announc.">
        <title>Expanding the biotechnology potential of lactobacilli through comparative genomics of 213 strains and associated genera.</title>
        <authorList>
            <person name="Sun Z."/>
            <person name="Harris H.M."/>
            <person name="McCann A."/>
            <person name="Guo C."/>
            <person name="Argimon S."/>
            <person name="Zhang W."/>
            <person name="Yang X."/>
            <person name="Jeffery I.B."/>
            <person name="Cooney J.C."/>
            <person name="Kagawa T.F."/>
            <person name="Liu W."/>
            <person name="Song Y."/>
            <person name="Salvetti E."/>
            <person name="Wrobel A."/>
            <person name="Rasinkangas P."/>
            <person name="Parkhill J."/>
            <person name="Rea M.C."/>
            <person name="O'Sullivan O."/>
            <person name="Ritari J."/>
            <person name="Douillard F.P."/>
            <person name="Paul Ross R."/>
            <person name="Yang R."/>
            <person name="Briner A.E."/>
            <person name="Felis G.E."/>
            <person name="de Vos W.M."/>
            <person name="Barrangou R."/>
            <person name="Klaenhammer T.R."/>
            <person name="Caufield P.W."/>
            <person name="Cui Y."/>
            <person name="Zhang H."/>
            <person name="O'Toole P.W."/>
        </authorList>
    </citation>
    <scope>NUCLEOTIDE SEQUENCE [LARGE SCALE GENOMIC DNA]</scope>
    <source>
        <strain evidence="5 6">DSM 16041</strain>
    </source>
</reference>
<evidence type="ECO:0000313" key="6">
    <source>
        <dbReference type="Proteomes" id="UP000051883"/>
    </source>
</evidence>
<dbReference type="SUPFAM" id="SSF46997">
    <property type="entry name" value="Bacterial immunoglobulin/albumin-binding domains"/>
    <property type="match status" value="4"/>
</dbReference>
<dbReference type="Pfam" id="PF07554">
    <property type="entry name" value="FIVAR"/>
    <property type="match status" value="4"/>
</dbReference>
<keyword evidence="6" id="KW-1185">Reference proteome</keyword>
<feature type="domain" description="YSIRK Gram-positive signal peptide" evidence="3">
    <location>
        <begin position="27"/>
        <end position="50"/>
    </location>
</feature>
<evidence type="ECO:0000259" key="4">
    <source>
        <dbReference type="Pfam" id="PF07564"/>
    </source>
</evidence>
<dbReference type="Pfam" id="PF04650">
    <property type="entry name" value="YSIRK_signal"/>
    <property type="match status" value="1"/>
</dbReference>
<evidence type="ECO:0000256" key="1">
    <source>
        <dbReference type="ARBA" id="ARBA00022729"/>
    </source>
</evidence>
<sequence>MSLFNTGENKMVSKNNKKLIAEQNRRNERQRFALRKLNVGVASVLLGITFSIYGGSQVVAHADTTDNGDQAVETTANDGTLAGKSEVALSNNEQRPASTLAASAGSSNARQAPAQQSAAAVNPAGGADQAQSQTATAVQGTAPVANQQSAAASNSAVTEDPNSVTVTDAAGFINALATGTATTINVGADINLATQTDSVYKEVVIKNKRDIVIQSATPGVKRTIDFSGYSFDMDTQNGVTFKDLDLYARSYWGVVYDAGGYVFDNVTFTGSQLVYTKPSINSTVTFKNNVTATAVGSYTSPLDGKVRSSQGGNTQQILQFEGGTNRIVFAGNSNVTLTTTNSNLLEIDGGATTIDVQTGANVSLNPHSKGNPEPLHGIGIGRIARAIASNGNTTLNIASGANLNINLQKDASDSDLPGALYLNSGAAINTNGTLTINSNGKPNASRYDYIPVYINGTATINVGNGGEFVLTATNLDNYSNNLMYVNGKGTVDLAAHSRFKVSADGSGALTAINLSDNSTFSSDQPDAFTIDLSKNTSSGKALIKNGTINFSRVKTVNADATTTSEPLGKIDVTYDANGNVSSYTIVAQDENTVKQVTPELSNKSFISLIQAGQDVTLTDVHLDKNNLLTGTVASSGDDNPIYVTVTVNGQSTNVPVAGNYTVYTNTNGTVTAKPVAYAAETGATGGNFSIQLPATGLNDTDTVAITATKDFVNSPTVSKTVAELRAVDTTTLKGLVDAAPAQEAQSAYYNAPAAAQAAYRQAIAEGQAILSSTTPVDQSEVDTAVAKIQTALSALTGQATDLAALQTAVKNAGAVESSTDYTNADANLQAAYQTAVAAGQGLLNTDNATQAAVDQAVAAIKAAQAALNGDSKLSASRAALQQAVDNAATVRATDPAYYNGSQESKRAYDDAVTAGQAVLANPQASAAEIGQALANINNAQGKLDGTATDKAALQSAVAGSATVQQSTSYTDASPARKTAYDQTVSAAQAVLTNANATQAQVNDALAALNRAAGQLDGINNLKASATAAVQTALDSKLTEINAATNVDQSTKDQLTAAANQAAAAANTAIADATTAAAINAAQTTGVANINQVTVPSLTGSKDAALKTVEDALAKQTALINAATNLSTAEQQELITRATAAANDAKAKVNAATTNAGAANAAQAGVAAIEQVVPTSLAAAQAAANQAVDDALAKKLAEINAAPALTTEEKTKLTGDANAAAQTAKNKIAQASTNDGAAQAGQAGVAAIANVSVPAVSAVKQAAKDAIAKAAQAKDAAIDGSSLTAEEKAALKKTVADAVANANGRIDAATTDSAVAAAQAGGEQTIKDIAVPQTSATKTAALEAIETALQQKVAAINSATELTTDEQQELVKQATAAAAAAKQAVNDAATA</sequence>
<feature type="compositionally biased region" description="Polar residues" evidence="2">
    <location>
        <begin position="90"/>
        <end position="105"/>
    </location>
</feature>
<feature type="compositionally biased region" description="Polar residues" evidence="2">
    <location>
        <begin position="129"/>
        <end position="139"/>
    </location>
</feature>
<comment type="caution">
    <text evidence="5">The sequence shown here is derived from an EMBL/GenBank/DDBJ whole genome shotgun (WGS) entry which is preliminary data.</text>
</comment>
<dbReference type="Pfam" id="PF07564">
    <property type="entry name" value="DUF1542"/>
    <property type="match status" value="5"/>
</dbReference>
<dbReference type="InterPro" id="IPR009063">
    <property type="entry name" value="Ig/albumin-bd_sf"/>
</dbReference>
<dbReference type="InterPro" id="IPR011439">
    <property type="entry name" value="DUF1542"/>
</dbReference>
<organism evidence="5 6">
    <name type="scientific">Limosilactobacillus antri DSM 16041</name>
    <dbReference type="NCBI Taxonomy" id="525309"/>
    <lineage>
        <taxon>Bacteria</taxon>
        <taxon>Bacillati</taxon>
        <taxon>Bacillota</taxon>
        <taxon>Bacilli</taxon>
        <taxon>Lactobacillales</taxon>
        <taxon>Lactobacillaceae</taxon>
        <taxon>Limosilactobacillus</taxon>
    </lineage>
</organism>
<feature type="region of interest" description="Disordered" evidence="2">
    <location>
        <begin position="90"/>
        <end position="142"/>
    </location>
</feature>
<feature type="domain" description="DUF1542" evidence="4">
    <location>
        <begin position="1258"/>
        <end position="1331"/>
    </location>
</feature>
<dbReference type="InterPro" id="IPR005877">
    <property type="entry name" value="YSIRK_signal_dom"/>
</dbReference>
<gene>
    <name evidence="5" type="ORF">FC31_GL000305</name>
</gene>
<dbReference type="Pfam" id="PF20585">
    <property type="entry name" value="Pectate_lyase_5"/>
    <property type="match status" value="1"/>
</dbReference>
<feature type="domain" description="DUF1542" evidence="4">
    <location>
        <begin position="1022"/>
        <end position="1095"/>
    </location>
</feature>
<keyword evidence="1" id="KW-0732">Signal</keyword>
<feature type="compositionally biased region" description="Low complexity" evidence="2">
    <location>
        <begin position="106"/>
        <end position="124"/>
    </location>
</feature>
<evidence type="ECO:0000313" key="5">
    <source>
        <dbReference type="EMBL" id="KRK59894.1"/>
    </source>
</evidence>
<evidence type="ECO:0000256" key="2">
    <source>
        <dbReference type="SAM" id="MobiDB-lite"/>
    </source>
</evidence>
<feature type="domain" description="DUF1542" evidence="4">
    <location>
        <begin position="1336"/>
        <end position="1389"/>
    </location>
</feature>
<feature type="domain" description="DUF1542" evidence="4">
    <location>
        <begin position="1181"/>
        <end position="1253"/>
    </location>
</feature>
<dbReference type="NCBIfam" id="TIGR01168">
    <property type="entry name" value="YSIRK_signal"/>
    <property type="match status" value="1"/>
</dbReference>
<dbReference type="Gene3D" id="1.20.120.1850">
    <property type="entry name" value="Ebh helix bundles repeating unit (S and A modules)"/>
    <property type="match status" value="4"/>
</dbReference>
<evidence type="ECO:0008006" key="7">
    <source>
        <dbReference type="Google" id="ProtNLM"/>
    </source>
</evidence>
<name>A0ABR5NZY6_9LACO</name>
<dbReference type="EMBL" id="AZDK01000011">
    <property type="protein sequence ID" value="KRK59894.1"/>
    <property type="molecule type" value="Genomic_DNA"/>
</dbReference>
<accession>A0ABR5NZY6</accession>
<dbReference type="Proteomes" id="UP000051883">
    <property type="component" value="Unassembled WGS sequence"/>
</dbReference>
<feature type="domain" description="DUF1542" evidence="4">
    <location>
        <begin position="1101"/>
        <end position="1174"/>
    </location>
</feature>
<dbReference type="InterPro" id="IPR046776">
    <property type="entry name" value="Pectate_lyase_5"/>
</dbReference>
<protein>
    <recommendedName>
        <fullName evidence="7">Gram-positive signal peptide protein, YSIRK family</fullName>
    </recommendedName>
</protein>
<proteinExistence type="predicted"/>
<evidence type="ECO:0000259" key="3">
    <source>
        <dbReference type="Pfam" id="PF04650"/>
    </source>
</evidence>